<dbReference type="RefSeq" id="WP_186903950.1">
    <property type="nucleotide sequence ID" value="NZ_JACOGD010000005.1"/>
</dbReference>
<evidence type="ECO:0000313" key="6">
    <source>
        <dbReference type="EMBL" id="MBC3932296.1"/>
    </source>
</evidence>
<protein>
    <recommendedName>
        <fullName evidence="5">Sec-independent protein translocase protein TatC</fullName>
    </recommendedName>
</protein>
<feature type="transmembrane region" description="Helical" evidence="5">
    <location>
        <begin position="222"/>
        <end position="243"/>
    </location>
</feature>
<sequence>MTEQQEQGAEESFISHLVELRDRLVKAAYGLLAACVVLMVWPGPSAIYDFLAQPMLASLPAGSKMIATGVIAPFLVPMKVTLLIAFMLALPWILYQAWAFIAPGLYTHEKRLVAPLVISSSLLFLAGVAFCYFLVFGRVFKFINEFAPASINVAPDIENYLDFIMSMCLAFGVTFEVPVVVVVLVRMGLVPVEKLKAIRPYVIVGAFVIAAIVTPPDIVSQFSLAVPMCLLYELGLLIAPLFVRVTQAPDAAEQ</sequence>
<keyword evidence="3 5" id="KW-1133">Transmembrane helix</keyword>
<keyword evidence="2 5" id="KW-0812">Transmembrane</keyword>
<dbReference type="PANTHER" id="PTHR30371">
    <property type="entry name" value="SEC-INDEPENDENT PROTEIN TRANSLOCASE PROTEIN TATC"/>
    <property type="match status" value="1"/>
</dbReference>
<evidence type="ECO:0000313" key="7">
    <source>
        <dbReference type="Proteomes" id="UP000654304"/>
    </source>
</evidence>
<reference evidence="6 7" key="1">
    <citation type="submission" date="2020-08" db="EMBL/GenBank/DDBJ databases">
        <title>Novel species isolated from subtropical streams in China.</title>
        <authorList>
            <person name="Lu H."/>
        </authorList>
    </citation>
    <scope>NUCLEOTIDE SEQUENCE [LARGE SCALE GENOMIC DNA]</scope>
    <source>
        <strain evidence="6 7">CY22W</strain>
    </source>
</reference>
<dbReference type="PRINTS" id="PR01840">
    <property type="entry name" value="TATCFAMILY"/>
</dbReference>
<dbReference type="InterPro" id="IPR002033">
    <property type="entry name" value="TatC"/>
</dbReference>
<comment type="subcellular location">
    <subcellularLocation>
        <location evidence="5">Cell membrane</location>
        <topology evidence="5">Multi-pass membrane protein</topology>
    </subcellularLocation>
    <subcellularLocation>
        <location evidence="1">Membrane</location>
        <topology evidence="1">Multi-pass membrane protein</topology>
    </subcellularLocation>
</comment>
<dbReference type="NCBIfam" id="TIGR00945">
    <property type="entry name" value="tatC"/>
    <property type="match status" value="1"/>
</dbReference>
<feature type="transmembrane region" description="Helical" evidence="5">
    <location>
        <begin position="163"/>
        <end position="185"/>
    </location>
</feature>
<feature type="transmembrane region" description="Helical" evidence="5">
    <location>
        <begin position="197"/>
        <end position="216"/>
    </location>
</feature>
<keyword evidence="5" id="KW-0813">Transport</keyword>
<comment type="caution">
    <text evidence="6">The sequence shown here is derived from an EMBL/GenBank/DDBJ whole genome shotgun (WGS) entry which is preliminary data.</text>
</comment>
<evidence type="ECO:0000256" key="1">
    <source>
        <dbReference type="ARBA" id="ARBA00004141"/>
    </source>
</evidence>
<feature type="transmembrane region" description="Helical" evidence="5">
    <location>
        <begin position="113"/>
        <end position="135"/>
    </location>
</feature>
<keyword evidence="4 5" id="KW-0472">Membrane</keyword>
<proteinExistence type="inferred from homology"/>
<keyword evidence="5" id="KW-1003">Cell membrane</keyword>
<keyword evidence="5" id="KW-0811">Translocation</keyword>
<evidence type="ECO:0000256" key="4">
    <source>
        <dbReference type="ARBA" id="ARBA00023136"/>
    </source>
</evidence>
<organism evidence="6 7">
    <name type="scientific">Undibacterium curvum</name>
    <dbReference type="NCBI Taxonomy" id="2762294"/>
    <lineage>
        <taxon>Bacteria</taxon>
        <taxon>Pseudomonadati</taxon>
        <taxon>Pseudomonadota</taxon>
        <taxon>Betaproteobacteria</taxon>
        <taxon>Burkholderiales</taxon>
        <taxon>Oxalobacteraceae</taxon>
        <taxon>Undibacterium</taxon>
    </lineage>
</organism>
<keyword evidence="5" id="KW-0653">Protein transport</keyword>
<gene>
    <name evidence="5 6" type="primary">tatC</name>
    <name evidence="6" type="ORF">H8K43_11460</name>
</gene>
<feature type="transmembrane region" description="Helical" evidence="5">
    <location>
        <begin position="82"/>
        <end position="101"/>
    </location>
</feature>
<evidence type="ECO:0000256" key="3">
    <source>
        <dbReference type="ARBA" id="ARBA00022989"/>
    </source>
</evidence>
<comment type="function">
    <text evidence="5">Part of the twin-arginine translocation (Tat) system that transports large folded proteins containing a characteristic twin-arginine motif in their signal peptide across membranes. Together with TatB, TatC is part of a receptor directly interacting with Tat signal peptides.</text>
</comment>
<keyword evidence="7" id="KW-1185">Reference proteome</keyword>
<dbReference type="EMBL" id="JACOGD010000005">
    <property type="protein sequence ID" value="MBC3932296.1"/>
    <property type="molecule type" value="Genomic_DNA"/>
</dbReference>
<dbReference type="Pfam" id="PF00902">
    <property type="entry name" value="TatC"/>
    <property type="match status" value="1"/>
</dbReference>
<accession>A0ABR7A5W5</accession>
<comment type="similarity">
    <text evidence="5">Belongs to the TatC family.</text>
</comment>
<comment type="subunit">
    <text evidence="5">The Tat system comprises two distinct complexes: a TatABC complex, containing multiple copies of TatA, TatB and TatC subunits, and a separate TatA complex, containing only TatA subunits. Substrates initially bind to the TatABC complex, which probably triggers association of the separate TatA complex to form the active translocon.</text>
</comment>
<name>A0ABR7A5W5_9BURK</name>
<evidence type="ECO:0000256" key="2">
    <source>
        <dbReference type="ARBA" id="ARBA00022692"/>
    </source>
</evidence>
<dbReference type="HAMAP" id="MF_00902">
    <property type="entry name" value="TatC"/>
    <property type="match status" value="1"/>
</dbReference>
<evidence type="ECO:0000256" key="5">
    <source>
        <dbReference type="HAMAP-Rule" id="MF_00902"/>
    </source>
</evidence>
<feature type="transmembrane region" description="Helical" evidence="5">
    <location>
        <begin position="27"/>
        <end position="48"/>
    </location>
</feature>
<dbReference type="PANTHER" id="PTHR30371:SF0">
    <property type="entry name" value="SEC-INDEPENDENT PROTEIN TRANSLOCASE PROTEIN TATC, CHLOROPLASTIC-RELATED"/>
    <property type="match status" value="1"/>
</dbReference>
<dbReference type="Proteomes" id="UP000654304">
    <property type="component" value="Unassembled WGS sequence"/>
</dbReference>